<feature type="transmembrane region" description="Helical" evidence="1">
    <location>
        <begin position="258"/>
        <end position="276"/>
    </location>
</feature>
<dbReference type="EMBL" id="WHNZ01000005">
    <property type="protein sequence ID" value="NOU98501.1"/>
    <property type="molecule type" value="Genomic_DNA"/>
</dbReference>
<accession>A0ABX1ZEI3</accession>
<organism evidence="2 3">
    <name type="scientific">Paenibacillus planticolens</name>
    <dbReference type="NCBI Taxonomy" id="2654976"/>
    <lineage>
        <taxon>Bacteria</taxon>
        <taxon>Bacillati</taxon>
        <taxon>Bacillota</taxon>
        <taxon>Bacilli</taxon>
        <taxon>Bacillales</taxon>
        <taxon>Paenibacillaceae</taxon>
        <taxon>Paenibacillus</taxon>
    </lineage>
</organism>
<feature type="transmembrane region" description="Helical" evidence="1">
    <location>
        <begin position="233"/>
        <end position="252"/>
    </location>
</feature>
<keyword evidence="1" id="KW-0812">Transmembrane</keyword>
<reference evidence="2 3" key="1">
    <citation type="submission" date="2019-10" db="EMBL/GenBank/DDBJ databases">
        <title>Description of Paenibacillus pedi sp. nov.</title>
        <authorList>
            <person name="Carlier A."/>
            <person name="Qi S."/>
        </authorList>
    </citation>
    <scope>NUCLEOTIDE SEQUENCE [LARGE SCALE GENOMIC DNA]</scope>
    <source>
        <strain evidence="2 3">LMG 31457</strain>
    </source>
</reference>
<dbReference type="InterPro" id="IPR032809">
    <property type="entry name" value="Put_HupE_UreJ"/>
</dbReference>
<feature type="transmembrane region" description="Helical" evidence="1">
    <location>
        <begin position="354"/>
        <end position="371"/>
    </location>
</feature>
<keyword evidence="3" id="KW-1185">Reference proteome</keyword>
<keyword evidence="1" id="KW-0472">Membrane</keyword>
<sequence>MKQRSFLSFIIIIMLLFFGTSTTSFAHVQSMGFSELKIEQNEILYDLFLDERDLTQQFGINTNLDNLVNEAQFSQKVESFLQKGLRIDADSKPFTMELLSMKMANKASIRGVELQLKFTADKVIEQFTLHYDLELFDHVPAHTSGLLVHAGEYVQQDLIDSTKRDIQINLPQHNQQDTIDSTKGDSQPNLPQPKTGAVLWKYFKLGIEHILTGYDHLVFLLSLVLIASRFKDALKIVTAFTIAHSITLFLVASGRLHVISSWVEALIAVTICYVAVENMFVQKAKWRWALTAIFGLIHGMGFAGALAETGLPKGNLIGTLLTFNLGVETGQLMVLCLLLPLLIWLRRFPWYRKMMISTSCLIFVLAFYWLIQRL</sequence>
<keyword evidence="1" id="KW-1133">Transmembrane helix</keyword>
<evidence type="ECO:0000313" key="3">
    <source>
        <dbReference type="Proteomes" id="UP000618579"/>
    </source>
</evidence>
<dbReference type="Pfam" id="PF13795">
    <property type="entry name" value="HupE_UreJ_2"/>
    <property type="match status" value="1"/>
</dbReference>
<feature type="transmembrane region" description="Helical" evidence="1">
    <location>
        <begin position="288"/>
        <end position="307"/>
    </location>
</feature>
<protein>
    <submittedName>
        <fullName evidence="2">HupE/UreJ family protein</fullName>
    </submittedName>
</protein>
<feature type="transmembrane region" description="Helical" evidence="1">
    <location>
        <begin position="319"/>
        <end position="342"/>
    </location>
</feature>
<evidence type="ECO:0000313" key="2">
    <source>
        <dbReference type="EMBL" id="NOU98501.1"/>
    </source>
</evidence>
<proteinExistence type="predicted"/>
<name>A0ABX1ZEI3_9BACL</name>
<gene>
    <name evidence="2" type="ORF">GC097_00475</name>
</gene>
<feature type="transmembrane region" description="Helical" evidence="1">
    <location>
        <begin position="209"/>
        <end position="226"/>
    </location>
</feature>
<dbReference type="Proteomes" id="UP000618579">
    <property type="component" value="Unassembled WGS sequence"/>
</dbReference>
<evidence type="ECO:0000256" key="1">
    <source>
        <dbReference type="SAM" id="Phobius"/>
    </source>
</evidence>
<comment type="caution">
    <text evidence="2">The sequence shown here is derived from an EMBL/GenBank/DDBJ whole genome shotgun (WGS) entry which is preliminary data.</text>
</comment>